<keyword evidence="1" id="KW-1133">Transmembrane helix</keyword>
<dbReference type="EMBL" id="MN739314">
    <property type="protein sequence ID" value="QHS98325.1"/>
    <property type="molecule type" value="Genomic_DNA"/>
</dbReference>
<reference evidence="2" key="1">
    <citation type="journal article" date="2020" name="Nature">
        <title>Giant virus diversity and host interactions through global metagenomics.</title>
        <authorList>
            <person name="Schulz F."/>
            <person name="Roux S."/>
            <person name="Paez-Espino D."/>
            <person name="Jungbluth S."/>
            <person name="Walsh D.A."/>
            <person name="Denef V.J."/>
            <person name="McMahon K.D."/>
            <person name="Konstantinidis K.T."/>
            <person name="Eloe-Fadrosh E.A."/>
            <person name="Kyrpides N.C."/>
            <person name="Woyke T."/>
        </authorList>
    </citation>
    <scope>NUCLEOTIDE SEQUENCE</scope>
    <source>
        <strain evidence="2">GVMAG-M-3300020182-84</strain>
    </source>
</reference>
<evidence type="ECO:0000313" key="2">
    <source>
        <dbReference type="EMBL" id="QHS98325.1"/>
    </source>
</evidence>
<protein>
    <submittedName>
        <fullName evidence="2">Uncharacterized protein</fullName>
    </submittedName>
</protein>
<feature type="transmembrane region" description="Helical" evidence="1">
    <location>
        <begin position="74"/>
        <end position="95"/>
    </location>
</feature>
<feature type="transmembrane region" description="Helical" evidence="1">
    <location>
        <begin position="36"/>
        <end position="54"/>
    </location>
</feature>
<accession>A0A6C0C0X4</accession>
<sequence length="219" mass="24157">MDTQEVTTINSVSEKKSFINHLFDGTPEGNAEYMNAIQYALIGIIPIVGLNKIVQNFIPDVDLDKSTLEIIVEIMLQIVIMFAGIILVHRAITYFPTYSGFKYDNFILTNVILAFLVLILSIQTKVGMKVNIMYERIMEMYNGPRENMEQNENTQQNVQVNVPPQVQTQHNENLHFSPPPAPVVTQSQQAPQVPELGGGLGGGPMAANSVIGGAFGSSF</sequence>
<dbReference type="AlphaFoldDB" id="A0A6C0C0X4"/>
<proteinExistence type="predicted"/>
<keyword evidence="1" id="KW-0472">Membrane</keyword>
<organism evidence="2">
    <name type="scientific">viral metagenome</name>
    <dbReference type="NCBI Taxonomy" id="1070528"/>
    <lineage>
        <taxon>unclassified sequences</taxon>
        <taxon>metagenomes</taxon>
        <taxon>organismal metagenomes</taxon>
    </lineage>
</organism>
<feature type="transmembrane region" description="Helical" evidence="1">
    <location>
        <begin position="107"/>
        <end position="128"/>
    </location>
</feature>
<name>A0A6C0C0X4_9ZZZZ</name>
<evidence type="ECO:0000256" key="1">
    <source>
        <dbReference type="SAM" id="Phobius"/>
    </source>
</evidence>
<keyword evidence="1" id="KW-0812">Transmembrane</keyword>